<dbReference type="SUPFAM" id="SSF110296">
    <property type="entry name" value="Oligoxyloglucan reducing end-specific cellobiohydrolase"/>
    <property type="match status" value="1"/>
</dbReference>
<dbReference type="EMBL" id="SRPF01000002">
    <property type="protein sequence ID" value="TGN40139.1"/>
    <property type="molecule type" value="Genomic_DNA"/>
</dbReference>
<protein>
    <submittedName>
        <fullName evidence="4">Glycosyl hydrolase</fullName>
    </submittedName>
</protein>
<evidence type="ECO:0000259" key="3">
    <source>
        <dbReference type="Pfam" id="PF14870"/>
    </source>
</evidence>
<evidence type="ECO:0000256" key="2">
    <source>
        <dbReference type="ARBA" id="ARBA00023276"/>
    </source>
</evidence>
<proteinExistence type="predicted"/>
<keyword evidence="5" id="KW-1185">Reference proteome</keyword>
<dbReference type="GO" id="GO:0009523">
    <property type="term" value="C:photosystem II"/>
    <property type="evidence" value="ECO:0007669"/>
    <property type="project" value="UniProtKB-KW"/>
</dbReference>
<dbReference type="RefSeq" id="WP_135802800.1">
    <property type="nucleotide sequence ID" value="NZ_SRPF01000002.1"/>
</dbReference>
<accession>A0A4Z1BSD7</accession>
<evidence type="ECO:0000256" key="1">
    <source>
        <dbReference type="ARBA" id="ARBA00022531"/>
    </source>
</evidence>
<feature type="domain" description="Photosynthesis system II assembly factor Ycf48/Hcf136-like" evidence="3">
    <location>
        <begin position="159"/>
        <end position="243"/>
    </location>
</feature>
<dbReference type="GO" id="GO:0016787">
    <property type="term" value="F:hydrolase activity"/>
    <property type="evidence" value="ECO:0007669"/>
    <property type="project" value="UniProtKB-KW"/>
</dbReference>
<keyword evidence="4" id="KW-0378">Hydrolase</keyword>
<dbReference type="GO" id="GO:0015979">
    <property type="term" value="P:photosynthesis"/>
    <property type="evidence" value="ECO:0007669"/>
    <property type="project" value="UniProtKB-KW"/>
</dbReference>
<keyword evidence="2" id="KW-0604">Photosystem II</keyword>
<evidence type="ECO:0000313" key="5">
    <source>
        <dbReference type="Proteomes" id="UP000298325"/>
    </source>
</evidence>
<dbReference type="InterPro" id="IPR028203">
    <property type="entry name" value="PSII_CF48-like_dom"/>
</dbReference>
<dbReference type="PANTHER" id="PTHR47199">
    <property type="entry name" value="PHOTOSYSTEM II STABILITY/ASSEMBLY FACTOR HCF136, CHLOROPLASTIC"/>
    <property type="match status" value="1"/>
</dbReference>
<organism evidence="4 5">
    <name type="scientific">Marinobacter confluentis</name>
    <dbReference type="NCBI Taxonomy" id="1697557"/>
    <lineage>
        <taxon>Bacteria</taxon>
        <taxon>Pseudomonadati</taxon>
        <taxon>Pseudomonadota</taxon>
        <taxon>Gammaproteobacteria</taxon>
        <taxon>Pseudomonadales</taxon>
        <taxon>Marinobacteraceae</taxon>
        <taxon>Marinobacter</taxon>
    </lineage>
</organism>
<evidence type="ECO:0000313" key="4">
    <source>
        <dbReference type="EMBL" id="TGN40139.1"/>
    </source>
</evidence>
<name>A0A4Z1BSD7_9GAMM</name>
<keyword evidence="1" id="KW-0602">Photosynthesis</keyword>
<dbReference type="InterPro" id="IPR015943">
    <property type="entry name" value="WD40/YVTN_repeat-like_dom_sf"/>
</dbReference>
<dbReference type="Pfam" id="PF14870">
    <property type="entry name" value="PSII_BNR"/>
    <property type="match status" value="1"/>
</dbReference>
<reference evidence="4 5" key="1">
    <citation type="submission" date="2019-04" db="EMBL/GenBank/DDBJ databases">
        <authorList>
            <person name="Park S."/>
            <person name="Yoon J.-H."/>
        </authorList>
    </citation>
    <scope>NUCLEOTIDE SEQUENCE [LARGE SCALE GENOMIC DNA]</scope>
    <source>
        <strain evidence="4 5">HJM-18</strain>
    </source>
</reference>
<dbReference type="PANTHER" id="PTHR47199:SF2">
    <property type="entry name" value="PHOTOSYSTEM II STABILITY_ASSEMBLY FACTOR HCF136, CHLOROPLASTIC"/>
    <property type="match status" value="1"/>
</dbReference>
<sequence>MVGKVLGFAAQIAPWAVVSGLAYAAAFIKPTVEPLPLPQPLSEPRDLFYDVAGSPQSSVWFAGNNGVILERNGADDSWVRHSMERAINLQGIATSDTGLVVAVGNQGWLFRNDGSGWESQQLPVSEIAGKLIEVAWLDGHFWAIGEMGAVFRGSADGQNWTDLSLDGDVAMNDIARSSDGRLWVTAEFGTLYQSTDNGQSWQGEELGYESLRSLAFNDDQGVIVGNGGVVYLSMNGGESWQRHQSGTEEHLYDVIYDGERWLATGNGGALISSDNGAKWSDIQPDGFASGYHARLMATEESVLLAGSTIGRLSGERWTQWPEGGE</sequence>
<dbReference type="OrthoDB" id="9813892at2"/>
<comment type="caution">
    <text evidence="4">The sequence shown here is derived from an EMBL/GenBank/DDBJ whole genome shotgun (WGS) entry which is preliminary data.</text>
</comment>
<dbReference type="Proteomes" id="UP000298325">
    <property type="component" value="Unassembled WGS sequence"/>
</dbReference>
<dbReference type="AlphaFoldDB" id="A0A4Z1BSD7"/>
<dbReference type="Gene3D" id="2.130.10.10">
    <property type="entry name" value="YVTN repeat-like/Quinoprotein amine dehydrogenase"/>
    <property type="match status" value="1"/>
</dbReference>
<gene>
    <name evidence="4" type="ORF">E5Q11_07555</name>
</gene>